<comment type="similarity">
    <text evidence="2 8">Belongs to the 4-toluene sulfonate uptake permease (TSUP) (TC 2.A.102) family.</text>
</comment>
<evidence type="ECO:0000256" key="1">
    <source>
        <dbReference type="ARBA" id="ARBA00004651"/>
    </source>
</evidence>
<comment type="caution">
    <text evidence="9">The sequence shown here is derived from an EMBL/GenBank/DDBJ whole genome shotgun (WGS) entry which is preliminary data.</text>
</comment>
<sequence>MEYIASSISQAMALGNLSYIGLILFFALLLRASIGFGDGLLAVPLLAMFIDIREAVPLILCLSTTISVNALWKDRRSLQLSSLKRTSVAALAGIPFGVMLLNLGNEAVIKGLLGVLLVAMAIWRLGPKSKLQLKSNGWSYLFGGLAGMLGSAYALRGVVFSIYGGLRGWSQEQFKGTISGFYILSGVLIPISYFSSGLITPRLIGLYLLFLPLALFSTVLGHLLTHRLDADMFQKVIWIFLFLFGTFLAGRSLLL</sequence>
<feature type="transmembrane region" description="Helical" evidence="8">
    <location>
        <begin position="12"/>
        <end position="34"/>
    </location>
</feature>
<feature type="transmembrane region" description="Helical" evidence="8">
    <location>
        <begin position="236"/>
        <end position="254"/>
    </location>
</feature>
<reference evidence="10" key="1">
    <citation type="journal article" date="2019" name="Int. J. Syst. Evol. Microbiol.">
        <title>The Global Catalogue of Microorganisms (GCM) 10K type strain sequencing project: providing services to taxonomists for standard genome sequencing and annotation.</title>
        <authorList>
            <consortium name="The Broad Institute Genomics Platform"/>
            <consortium name="The Broad Institute Genome Sequencing Center for Infectious Disease"/>
            <person name="Wu L."/>
            <person name="Ma J."/>
        </authorList>
    </citation>
    <scope>NUCLEOTIDE SEQUENCE [LARGE SCALE GENOMIC DNA]</scope>
    <source>
        <strain evidence="10">NBRC 111756</strain>
    </source>
</reference>
<evidence type="ECO:0000256" key="3">
    <source>
        <dbReference type="ARBA" id="ARBA00022448"/>
    </source>
</evidence>
<evidence type="ECO:0000256" key="6">
    <source>
        <dbReference type="ARBA" id="ARBA00022989"/>
    </source>
</evidence>
<proteinExistence type="inferred from homology"/>
<keyword evidence="3" id="KW-0813">Transport</keyword>
<evidence type="ECO:0000256" key="7">
    <source>
        <dbReference type="ARBA" id="ARBA00023136"/>
    </source>
</evidence>
<feature type="transmembrane region" description="Helical" evidence="8">
    <location>
        <begin position="83"/>
        <end position="101"/>
    </location>
</feature>
<dbReference type="RefSeq" id="WP_379911081.1">
    <property type="nucleotide sequence ID" value="NZ_JBHSWE010000001.1"/>
</dbReference>
<feature type="transmembrane region" description="Helical" evidence="8">
    <location>
        <begin position="54"/>
        <end position="71"/>
    </location>
</feature>
<evidence type="ECO:0000313" key="9">
    <source>
        <dbReference type="EMBL" id="MFC6672656.1"/>
    </source>
</evidence>
<keyword evidence="10" id="KW-1185">Reference proteome</keyword>
<feature type="transmembrane region" description="Helical" evidence="8">
    <location>
        <begin position="107"/>
        <end position="126"/>
    </location>
</feature>
<evidence type="ECO:0000256" key="4">
    <source>
        <dbReference type="ARBA" id="ARBA00022475"/>
    </source>
</evidence>
<evidence type="ECO:0000313" key="10">
    <source>
        <dbReference type="Proteomes" id="UP001596422"/>
    </source>
</evidence>
<comment type="subcellular location">
    <subcellularLocation>
        <location evidence="1 8">Cell membrane</location>
        <topology evidence="1 8">Multi-pass membrane protein</topology>
    </subcellularLocation>
</comment>
<dbReference type="Pfam" id="PF01925">
    <property type="entry name" value="TauE"/>
    <property type="match status" value="1"/>
</dbReference>
<feature type="transmembrane region" description="Helical" evidence="8">
    <location>
        <begin position="206"/>
        <end position="224"/>
    </location>
</feature>
<keyword evidence="5 8" id="KW-0812">Transmembrane</keyword>
<evidence type="ECO:0000256" key="2">
    <source>
        <dbReference type="ARBA" id="ARBA00009142"/>
    </source>
</evidence>
<dbReference type="Proteomes" id="UP001596422">
    <property type="component" value="Unassembled WGS sequence"/>
</dbReference>
<gene>
    <name evidence="9" type="ORF">ACFQDL_23215</name>
</gene>
<evidence type="ECO:0000256" key="5">
    <source>
        <dbReference type="ARBA" id="ARBA00022692"/>
    </source>
</evidence>
<dbReference type="InterPro" id="IPR052017">
    <property type="entry name" value="TSUP"/>
</dbReference>
<dbReference type="InterPro" id="IPR002781">
    <property type="entry name" value="TM_pro_TauE-like"/>
</dbReference>
<evidence type="ECO:0000256" key="8">
    <source>
        <dbReference type="RuleBase" id="RU363041"/>
    </source>
</evidence>
<dbReference type="EMBL" id="JBHSWE010000001">
    <property type="protein sequence ID" value="MFC6672656.1"/>
    <property type="molecule type" value="Genomic_DNA"/>
</dbReference>
<keyword evidence="7 8" id="KW-0472">Membrane</keyword>
<accession>A0ABW2A557</accession>
<protein>
    <recommendedName>
        <fullName evidence="8">Probable membrane transporter protein</fullName>
    </recommendedName>
</protein>
<feature type="transmembrane region" description="Helical" evidence="8">
    <location>
        <begin position="176"/>
        <end position="194"/>
    </location>
</feature>
<feature type="transmembrane region" description="Helical" evidence="8">
    <location>
        <begin position="138"/>
        <end position="164"/>
    </location>
</feature>
<keyword evidence="4 8" id="KW-1003">Cell membrane</keyword>
<dbReference type="PANTHER" id="PTHR30269:SF37">
    <property type="entry name" value="MEMBRANE TRANSPORTER PROTEIN"/>
    <property type="match status" value="1"/>
</dbReference>
<name>A0ABW2A557_9GAMM</name>
<dbReference type="PANTHER" id="PTHR30269">
    <property type="entry name" value="TRANSMEMBRANE PROTEIN YFCA"/>
    <property type="match status" value="1"/>
</dbReference>
<keyword evidence="6 8" id="KW-1133">Transmembrane helix</keyword>
<organism evidence="9 10">
    <name type="scientific">Marinobacterium aestuariivivens</name>
    <dbReference type="NCBI Taxonomy" id="1698799"/>
    <lineage>
        <taxon>Bacteria</taxon>
        <taxon>Pseudomonadati</taxon>
        <taxon>Pseudomonadota</taxon>
        <taxon>Gammaproteobacteria</taxon>
        <taxon>Oceanospirillales</taxon>
        <taxon>Oceanospirillaceae</taxon>
        <taxon>Marinobacterium</taxon>
    </lineage>
</organism>